<dbReference type="CDD" id="cd04301">
    <property type="entry name" value="NAT_SF"/>
    <property type="match status" value="1"/>
</dbReference>
<dbReference type="GO" id="GO:0016779">
    <property type="term" value="F:nucleotidyltransferase activity"/>
    <property type="evidence" value="ECO:0007669"/>
    <property type="project" value="InterPro"/>
</dbReference>
<dbReference type="Gene3D" id="3.30.460.10">
    <property type="entry name" value="Beta Polymerase, domain 2"/>
    <property type="match status" value="1"/>
</dbReference>
<reference evidence="4" key="1">
    <citation type="journal article" date="2013" name="PLoS ONE">
        <title>Metagenomic insights into the carbohydrate-active enzymes carried by the microorganisms adhering to solid digesta in the rumen of cows.</title>
        <authorList>
            <person name="Wang L."/>
            <person name="Hatem A."/>
            <person name="Catalyurek U.V."/>
            <person name="Morrison M."/>
            <person name="Yu Z."/>
        </authorList>
    </citation>
    <scope>NUCLEOTIDE SEQUENCE</scope>
</reference>
<dbReference type="Pfam" id="PF00583">
    <property type="entry name" value="Acetyltransf_1"/>
    <property type="match status" value="1"/>
</dbReference>
<dbReference type="GO" id="GO:0016747">
    <property type="term" value="F:acyltransferase activity, transferring groups other than amino-acyl groups"/>
    <property type="evidence" value="ECO:0007669"/>
    <property type="project" value="InterPro"/>
</dbReference>
<proteinExistence type="predicted"/>
<organism evidence="4">
    <name type="scientific">uncultured bacterium Contigcl_7</name>
    <dbReference type="NCBI Taxonomy" id="1393677"/>
    <lineage>
        <taxon>Bacteria</taxon>
        <taxon>environmental samples</taxon>
    </lineage>
</organism>
<dbReference type="Pfam" id="PF13427">
    <property type="entry name" value="AadA_C"/>
    <property type="match status" value="1"/>
</dbReference>
<evidence type="ECO:0000313" key="4">
    <source>
        <dbReference type="EMBL" id="AHF25514.1"/>
    </source>
</evidence>
<feature type="domain" description="N-acetyltransferase" evidence="3">
    <location>
        <begin position="2"/>
        <end position="165"/>
    </location>
</feature>
<sequence>MISLRQINGKNIWNILKLRVGEAQKSFVAPNDVSIIEAYIAITRHGQAFPFGIYDDETPVGFCMIGYDTDDDWEDAPAIAKGNYNLWRFMIDERYQREGYGREAMKRILEYIAGEPCGPAEYCWLSYEPENTAAKALYASFGFRETGEFDGEEAIAVLKMERDDNMDMITGLFVKCAREILKDNLAGVYLHGSAVMGCYQPKKSDLDFLVVVKENMTDADKRAFMDSVILLDAAGPAKGIEMSIVTRDACNPFVYPTPFILHYSRMHAAWYRRDPEDYIRKMNGTDRDLAAHFTVIRSRGRCLYGEPVGEVFGEVPEADYVDAMWYDIGEAEEEITENPMYLILNLARVLAYLKEKKVLSKKEGGEWGLETLPEEYRPLLRSAMREYAEGTNEQYDAETAKRYAAYMLKEIRAERKQQ</sequence>
<dbReference type="PANTHER" id="PTHR43420">
    <property type="entry name" value="ACETYLTRANSFERASE"/>
    <property type="match status" value="1"/>
</dbReference>
<dbReference type="CDD" id="cd05403">
    <property type="entry name" value="NT_KNTase_like"/>
    <property type="match status" value="1"/>
</dbReference>
<protein>
    <submittedName>
        <fullName evidence="4">Acetyltransferase</fullName>
    </submittedName>
</protein>
<evidence type="ECO:0000256" key="2">
    <source>
        <dbReference type="ARBA" id="ARBA00023315"/>
    </source>
</evidence>
<evidence type="ECO:0000256" key="1">
    <source>
        <dbReference type="ARBA" id="ARBA00022679"/>
    </source>
</evidence>
<dbReference type="InterPro" id="IPR016181">
    <property type="entry name" value="Acyl_CoA_acyltransferase"/>
</dbReference>
<dbReference type="Gene3D" id="3.40.630.30">
    <property type="match status" value="1"/>
</dbReference>
<name>W0FPU5_9BACT</name>
<dbReference type="PANTHER" id="PTHR43420:SF47">
    <property type="entry name" value="N-ACETYLTRANSFERASE DOMAIN-CONTAINING PROTEIN"/>
    <property type="match status" value="1"/>
</dbReference>
<dbReference type="SUPFAM" id="SSF81301">
    <property type="entry name" value="Nucleotidyltransferase"/>
    <property type="match status" value="1"/>
</dbReference>
<accession>W0FPU5</accession>
<keyword evidence="2" id="KW-0012">Acyltransferase</keyword>
<dbReference type="InterPro" id="IPR025184">
    <property type="entry name" value="AadA_C"/>
</dbReference>
<keyword evidence="1 4" id="KW-0808">Transferase</keyword>
<dbReference type="PROSITE" id="PS51186">
    <property type="entry name" value="GNAT"/>
    <property type="match status" value="1"/>
</dbReference>
<dbReference type="Pfam" id="PF01909">
    <property type="entry name" value="NTP_transf_2"/>
    <property type="match status" value="1"/>
</dbReference>
<dbReference type="InterPro" id="IPR050680">
    <property type="entry name" value="YpeA/RimI_acetyltransf"/>
</dbReference>
<evidence type="ECO:0000259" key="3">
    <source>
        <dbReference type="PROSITE" id="PS51186"/>
    </source>
</evidence>
<dbReference type="InterPro" id="IPR043519">
    <property type="entry name" value="NT_sf"/>
</dbReference>
<dbReference type="EMBL" id="KC246839">
    <property type="protein sequence ID" value="AHF25514.1"/>
    <property type="molecule type" value="Genomic_DNA"/>
</dbReference>
<dbReference type="SUPFAM" id="SSF55729">
    <property type="entry name" value="Acyl-CoA N-acyltransferases (Nat)"/>
    <property type="match status" value="1"/>
</dbReference>
<dbReference type="InterPro" id="IPR002934">
    <property type="entry name" value="Polymerase_NTP_transf_dom"/>
</dbReference>
<dbReference type="AlphaFoldDB" id="W0FPU5"/>
<dbReference type="InterPro" id="IPR000182">
    <property type="entry name" value="GNAT_dom"/>
</dbReference>